<dbReference type="AlphaFoldDB" id="A0A6N2AXB5"/>
<proteinExistence type="predicted"/>
<protein>
    <submittedName>
        <fullName evidence="1">Uncharacterized protein</fullName>
    </submittedName>
</protein>
<dbReference type="EMBL" id="RXGB01006660">
    <property type="protein sequence ID" value="TMW86274.1"/>
    <property type="molecule type" value="Genomic_DNA"/>
</dbReference>
<gene>
    <name evidence="1" type="ORF">EJD97_021639</name>
</gene>
<comment type="caution">
    <text evidence="1">The sequence shown here is derived from an EMBL/GenBank/DDBJ whole genome shotgun (WGS) entry which is preliminary data.</text>
</comment>
<evidence type="ECO:0000313" key="1">
    <source>
        <dbReference type="EMBL" id="TMW86274.1"/>
    </source>
</evidence>
<sequence length="138" mass="16026">MDFGVVKIAEKDFFQIMSQPGRPWEDRLDLYANNLSEYQHKSQFEPLDIKHVIDVPQQEGISNNSIFDVSDIDIDSTYHRQRYATLIWHYAKSKNEECAIRNNEVTGTVASKYGGPRTPKEQVMDTTIYPTPKSRNRN</sequence>
<reference evidence="1" key="1">
    <citation type="submission" date="2019-05" db="EMBL/GenBank/DDBJ databases">
        <title>The de novo reference genome and transcriptome assemblies of the wild tomato species Solanum chilense.</title>
        <authorList>
            <person name="Stam R."/>
            <person name="Nosenko T."/>
            <person name="Hoerger A.C."/>
            <person name="Stephan W."/>
            <person name="Seidel M.A."/>
            <person name="Kuhn J.M.M."/>
            <person name="Haberer G."/>
            <person name="Tellier A."/>
        </authorList>
    </citation>
    <scope>NUCLEOTIDE SEQUENCE</scope>
    <source>
        <tissue evidence="1">Mature leaves</tissue>
    </source>
</reference>
<name>A0A6N2AXB5_SOLCI</name>
<organism evidence="1">
    <name type="scientific">Solanum chilense</name>
    <name type="common">Tomato</name>
    <name type="synonym">Lycopersicon chilense</name>
    <dbReference type="NCBI Taxonomy" id="4083"/>
    <lineage>
        <taxon>Eukaryota</taxon>
        <taxon>Viridiplantae</taxon>
        <taxon>Streptophyta</taxon>
        <taxon>Embryophyta</taxon>
        <taxon>Tracheophyta</taxon>
        <taxon>Spermatophyta</taxon>
        <taxon>Magnoliopsida</taxon>
        <taxon>eudicotyledons</taxon>
        <taxon>Gunneridae</taxon>
        <taxon>Pentapetalae</taxon>
        <taxon>asterids</taxon>
        <taxon>lamiids</taxon>
        <taxon>Solanales</taxon>
        <taxon>Solanaceae</taxon>
        <taxon>Solanoideae</taxon>
        <taxon>Solaneae</taxon>
        <taxon>Solanum</taxon>
        <taxon>Solanum subgen. Lycopersicon</taxon>
    </lineage>
</organism>
<accession>A0A6N2AXB5</accession>